<keyword evidence="3" id="KW-1185">Reference proteome</keyword>
<evidence type="ECO:0000313" key="2">
    <source>
        <dbReference type="EMBL" id="RPD83404.1"/>
    </source>
</evidence>
<evidence type="ECO:0000313" key="3">
    <source>
        <dbReference type="Proteomes" id="UP000272412"/>
    </source>
</evidence>
<keyword evidence="1" id="KW-1133">Transmembrane helix</keyword>
<organism evidence="2 3">
    <name type="scientific">Neisseria weixii</name>
    <dbReference type="NCBI Taxonomy" id="1853276"/>
    <lineage>
        <taxon>Bacteria</taxon>
        <taxon>Pseudomonadati</taxon>
        <taxon>Pseudomonadota</taxon>
        <taxon>Betaproteobacteria</taxon>
        <taxon>Neisseriales</taxon>
        <taxon>Neisseriaceae</taxon>
        <taxon>Neisseria</taxon>
    </lineage>
</organism>
<dbReference type="Proteomes" id="UP000272412">
    <property type="component" value="Unassembled WGS sequence"/>
</dbReference>
<keyword evidence="1" id="KW-0812">Transmembrane</keyword>
<protein>
    <submittedName>
        <fullName evidence="2">Uncharacterized protein</fullName>
    </submittedName>
</protein>
<dbReference type="KEGG" id="nwx:CGZ65_08415"/>
<dbReference type="AlphaFoldDB" id="A0A3N4MIF7"/>
<feature type="transmembrane region" description="Helical" evidence="1">
    <location>
        <begin position="12"/>
        <end position="35"/>
    </location>
</feature>
<dbReference type="RefSeq" id="WP_096295522.1">
    <property type="nucleotide sequence ID" value="NZ_CP023429.1"/>
</dbReference>
<name>A0A3N4MIF7_9NEIS</name>
<gene>
    <name evidence="2" type="ORF">EGK74_12555</name>
</gene>
<reference evidence="2 3" key="1">
    <citation type="submission" date="2018-11" db="EMBL/GenBank/DDBJ databases">
        <title>Neisseria weixii sp. nov. isolated from the rectal contents of plateau pika (Ochotona cruzoniae).</title>
        <authorList>
            <person name="Zhang G."/>
        </authorList>
    </citation>
    <scope>NUCLEOTIDE SEQUENCE [LARGE SCALE GENOMIC DNA]</scope>
    <source>
        <strain evidence="2 3">10009</strain>
    </source>
</reference>
<comment type="caution">
    <text evidence="2">The sequence shown here is derived from an EMBL/GenBank/DDBJ whole genome shotgun (WGS) entry which is preliminary data.</text>
</comment>
<evidence type="ECO:0000256" key="1">
    <source>
        <dbReference type="SAM" id="Phobius"/>
    </source>
</evidence>
<sequence>MGKIGEIDWGGLWVRFALFGVMFLLLGVLLTLRYFDVVLGEVQLQQQIYRVKAQCVKSRAVCARGGKRPCRAGVAG</sequence>
<dbReference type="EMBL" id="RPFL01000055">
    <property type="protein sequence ID" value="RPD83404.1"/>
    <property type="molecule type" value="Genomic_DNA"/>
</dbReference>
<keyword evidence="1" id="KW-0472">Membrane</keyword>
<proteinExistence type="predicted"/>
<accession>A0A3N4MIF7</accession>